<evidence type="ECO:0000256" key="1">
    <source>
        <dbReference type="SAM" id="Phobius"/>
    </source>
</evidence>
<keyword evidence="1" id="KW-0812">Transmembrane</keyword>
<dbReference type="Proteomes" id="UP000324646">
    <property type="component" value="Chromosome"/>
</dbReference>
<keyword evidence="3" id="KW-1185">Reference proteome</keyword>
<organism evidence="2 3">
    <name type="scientific">Crassaminicella thermophila</name>
    <dbReference type="NCBI Taxonomy" id="2599308"/>
    <lineage>
        <taxon>Bacteria</taxon>
        <taxon>Bacillati</taxon>
        <taxon>Bacillota</taxon>
        <taxon>Clostridia</taxon>
        <taxon>Eubacteriales</taxon>
        <taxon>Clostridiaceae</taxon>
        <taxon>Crassaminicella</taxon>
    </lineage>
</organism>
<dbReference type="EMBL" id="CP042243">
    <property type="protein sequence ID" value="QEK12917.1"/>
    <property type="molecule type" value="Genomic_DNA"/>
</dbReference>
<feature type="transmembrane region" description="Helical" evidence="1">
    <location>
        <begin position="94"/>
        <end position="112"/>
    </location>
</feature>
<protein>
    <submittedName>
        <fullName evidence="2">Uncharacterized protein</fullName>
    </submittedName>
</protein>
<name>A0A5C0SGX1_CRATE</name>
<reference evidence="2 3" key="1">
    <citation type="submission" date="2019-07" db="EMBL/GenBank/DDBJ databases">
        <title>Complete genome of Crassaminicella thermophila SY095.</title>
        <authorList>
            <person name="Li X."/>
        </authorList>
    </citation>
    <scope>NUCLEOTIDE SEQUENCE [LARGE SCALE GENOMIC DNA]</scope>
    <source>
        <strain evidence="2 3">SY095</strain>
    </source>
</reference>
<sequence>MKRRDLGAIIIESVMPILSWIFLAMTIGLKRFAENSMGIQRDLIVRNKLLNTSILKENLLSIYKWSLLIGIGICIILFFIFMKKNIKNRLWMKYLIKTVSASSLGILIILYYEKVSSLAYPWMTLGILIVVVIQYIRMVYSVYKILTTR</sequence>
<proteinExistence type="predicted"/>
<feature type="transmembrane region" description="Helical" evidence="1">
    <location>
        <begin position="118"/>
        <end position="140"/>
    </location>
</feature>
<evidence type="ECO:0000313" key="3">
    <source>
        <dbReference type="Proteomes" id="UP000324646"/>
    </source>
</evidence>
<feature type="transmembrane region" description="Helical" evidence="1">
    <location>
        <begin position="62"/>
        <end position="82"/>
    </location>
</feature>
<feature type="transmembrane region" description="Helical" evidence="1">
    <location>
        <begin position="7"/>
        <end position="29"/>
    </location>
</feature>
<dbReference type="RefSeq" id="WP_148810053.1">
    <property type="nucleotide sequence ID" value="NZ_CP042243.1"/>
</dbReference>
<dbReference type="AlphaFoldDB" id="A0A5C0SGX1"/>
<keyword evidence="1" id="KW-0472">Membrane</keyword>
<gene>
    <name evidence="2" type="ORF">FQB35_11610</name>
</gene>
<dbReference type="KEGG" id="crs:FQB35_11610"/>
<accession>A0A5C0SGX1</accession>
<evidence type="ECO:0000313" key="2">
    <source>
        <dbReference type="EMBL" id="QEK12917.1"/>
    </source>
</evidence>
<keyword evidence="1" id="KW-1133">Transmembrane helix</keyword>